<comment type="caution">
    <text evidence="2">The sequence shown here is derived from an EMBL/GenBank/DDBJ whole genome shotgun (WGS) entry which is preliminary data.</text>
</comment>
<organism evidence="2 3">
    <name type="scientific">Nocardioides imazamoxiresistens</name>
    <dbReference type="NCBI Taxonomy" id="3231893"/>
    <lineage>
        <taxon>Bacteria</taxon>
        <taxon>Bacillati</taxon>
        <taxon>Actinomycetota</taxon>
        <taxon>Actinomycetes</taxon>
        <taxon>Propionibacteriales</taxon>
        <taxon>Nocardioidaceae</taxon>
        <taxon>Nocardioides</taxon>
    </lineage>
</organism>
<dbReference type="RefSeq" id="WP_315735315.1">
    <property type="nucleotide sequence ID" value="NZ_JAVYII010000009.1"/>
</dbReference>
<dbReference type="Pfam" id="PF07920">
    <property type="entry name" value="DUF1684"/>
    <property type="match status" value="1"/>
</dbReference>
<proteinExistence type="predicted"/>
<evidence type="ECO:0000313" key="2">
    <source>
        <dbReference type="EMBL" id="MDT9594991.1"/>
    </source>
</evidence>
<feature type="compositionally biased region" description="Low complexity" evidence="1">
    <location>
        <begin position="1"/>
        <end position="15"/>
    </location>
</feature>
<evidence type="ECO:0000313" key="3">
    <source>
        <dbReference type="Proteomes" id="UP001268542"/>
    </source>
</evidence>
<evidence type="ECO:0000256" key="1">
    <source>
        <dbReference type="SAM" id="MobiDB-lite"/>
    </source>
</evidence>
<dbReference type="InterPro" id="IPR012467">
    <property type="entry name" value="DUF1684"/>
</dbReference>
<dbReference type="PANTHER" id="PTHR41913">
    <property type="entry name" value="DUF1684 DOMAIN-CONTAINING PROTEIN"/>
    <property type="match status" value="1"/>
</dbReference>
<feature type="region of interest" description="Disordered" evidence="1">
    <location>
        <begin position="1"/>
        <end position="20"/>
    </location>
</feature>
<gene>
    <name evidence="2" type="ORF">RDV89_18020</name>
</gene>
<protein>
    <submittedName>
        <fullName evidence="2">DUF1684 domain-containing protein</fullName>
    </submittedName>
</protein>
<sequence length="266" mass="27640">MTTHTPTAPSPATTAEDVSHEASWEVAWHGWAAERDETITAPHGVASATGTHWLGAEPTEVPGLPGRWWAEDGQVRGETADVPVRIAPGARLALGERVLTALAPGGALAVRVLDPAAPTRTSLTGVVRHDPDPAWVLTGRFVPAAADATLPIEHADGRTTDDPVVGTVEVEVAGSAASLVAFGRPGGLQVTFGDASNGDGPEGAGSVGFRFLSLPEPAADGTVTVDLNRAYLPPCVFTDHYLCPLPPPQNRLPVRVAAGERWPTYA</sequence>
<reference evidence="2 3" key="1">
    <citation type="submission" date="2023-08" db="EMBL/GenBank/DDBJ databases">
        <title>Nocardioides seae sp. nov., a bacterium isolated from a soil.</title>
        <authorList>
            <person name="Wang X."/>
        </authorList>
    </citation>
    <scope>NUCLEOTIDE SEQUENCE [LARGE SCALE GENOMIC DNA]</scope>
    <source>
        <strain evidence="2 3">YZH12</strain>
    </source>
</reference>
<name>A0ABU3Q0N1_9ACTN</name>
<accession>A0ABU3Q0N1</accession>
<dbReference type="EMBL" id="JAVYII010000009">
    <property type="protein sequence ID" value="MDT9594991.1"/>
    <property type="molecule type" value="Genomic_DNA"/>
</dbReference>
<dbReference type="Proteomes" id="UP001268542">
    <property type="component" value="Unassembled WGS sequence"/>
</dbReference>
<dbReference type="PANTHER" id="PTHR41913:SF1">
    <property type="entry name" value="DUF1684 DOMAIN-CONTAINING PROTEIN"/>
    <property type="match status" value="1"/>
</dbReference>
<keyword evidence="3" id="KW-1185">Reference proteome</keyword>